<evidence type="ECO:0000313" key="1">
    <source>
        <dbReference type="EMBL" id="MBX50367.1"/>
    </source>
</evidence>
<dbReference type="EMBL" id="GGEC01069883">
    <property type="protein sequence ID" value="MBX50367.1"/>
    <property type="molecule type" value="Transcribed_RNA"/>
</dbReference>
<name>A0A2P2P6Q0_RHIMU</name>
<organism evidence="1">
    <name type="scientific">Rhizophora mucronata</name>
    <name type="common">Asiatic mangrove</name>
    <dbReference type="NCBI Taxonomy" id="61149"/>
    <lineage>
        <taxon>Eukaryota</taxon>
        <taxon>Viridiplantae</taxon>
        <taxon>Streptophyta</taxon>
        <taxon>Embryophyta</taxon>
        <taxon>Tracheophyta</taxon>
        <taxon>Spermatophyta</taxon>
        <taxon>Magnoliopsida</taxon>
        <taxon>eudicotyledons</taxon>
        <taxon>Gunneridae</taxon>
        <taxon>Pentapetalae</taxon>
        <taxon>rosids</taxon>
        <taxon>fabids</taxon>
        <taxon>Malpighiales</taxon>
        <taxon>Rhizophoraceae</taxon>
        <taxon>Rhizophora</taxon>
    </lineage>
</organism>
<accession>A0A2P2P6Q0</accession>
<reference evidence="1" key="1">
    <citation type="submission" date="2018-02" db="EMBL/GenBank/DDBJ databases">
        <title>Rhizophora mucronata_Transcriptome.</title>
        <authorList>
            <person name="Meera S.P."/>
            <person name="Sreeshan A."/>
            <person name="Augustine A."/>
        </authorList>
    </citation>
    <scope>NUCLEOTIDE SEQUENCE</scope>
    <source>
        <tissue evidence="1">Leaf</tissue>
    </source>
</reference>
<dbReference type="AlphaFoldDB" id="A0A2P2P6Q0"/>
<proteinExistence type="predicted"/>
<protein>
    <submittedName>
        <fullName evidence="1">Uncharacterized protein</fullName>
    </submittedName>
</protein>
<sequence>MHPIPSESMTTIRRRLGY</sequence>